<dbReference type="InterPro" id="IPR036249">
    <property type="entry name" value="Thioredoxin-like_sf"/>
</dbReference>
<proteinExistence type="predicted"/>
<comment type="caution">
    <text evidence="1">The sequence shown here is derived from an EMBL/GenBank/DDBJ whole genome shotgun (WGS) entry which is preliminary data.</text>
</comment>
<dbReference type="STRING" id="1184609.KILIM_015_00110"/>
<reference evidence="1 2" key="1">
    <citation type="submission" date="2012-08" db="EMBL/GenBank/DDBJ databases">
        <title>Whole genome shotgun sequence of Kineosphaera limosa NBRC 100340.</title>
        <authorList>
            <person name="Yoshida I."/>
            <person name="Isaki S."/>
            <person name="Hosoyama A."/>
            <person name="Tsuchikane K."/>
            <person name="Katsumata H."/>
            <person name="Ando Y."/>
            <person name="Ohji S."/>
            <person name="Hamada M."/>
            <person name="Tamura T."/>
            <person name="Yamazoe A."/>
            <person name="Yamazaki S."/>
            <person name="Fujita N."/>
        </authorList>
    </citation>
    <scope>NUCLEOTIDE SEQUENCE [LARGE SCALE GENOMIC DNA]</scope>
    <source>
        <strain evidence="1 2">NBRC 100340</strain>
    </source>
</reference>
<evidence type="ECO:0000313" key="2">
    <source>
        <dbReference type="Proteomes" id="UP000008366"/>
    </source>
</evidence>
<dbReference type="Gene3D" id="3.40.30.10">
    <property type="entry name" value="Glutaredoxin"/>
    <property type="match status" value="1"/>
</dbReference>
<sequence>MVRVSGSGVVVAVLVSLTDLDNAARHEVDAARSGARLAALQGATLTPLVRMLDELAADGCPQARLVAVTTAARETGPSWVRRVAGHWVRSSAATRQAAMRVQTAVGAQARLDPPTLTRLQWRDVTGDEAPLHSPAWSEPPPHDRHVLLCRGPRCNARGADVVAQALTEQLRRAKRLDDGVLLTQTSCLFPCNRAPVVVVHPDGEWLGPVHPEDVPDLAQRLL</sequence>
<dbReference type="CDD" id="cd02980">
    <property type="entry name" value="TRX_Fd_family"/>
    <property type="match status" value="1"/>
</dbReference>
<dbReference type="AlphaFoldDB" id="K6WMD1"/>
<name>K6WMD1_9MICO</name>
<dbReference type="Proteomes" id="UP000008366">
    <property type="component" value="Unassembled WGS sequence"/>
</dbReference>
<keyword evidence="2" id="KW-1185">Reference proteome</keyword>
<dbReference type="Pfam" id="PF01257">
    <property type="entry name" value="2Fe-2S_thioredx"/>
    <property type="match status" value="1"/>
</dbReference>
<dbReference type="OrthoDB" id="9800597at2"/>
<dbReference type="EMBL" id="BAHD01000015">
    <property type="protein sequence ID" value="GAB94951.1"/>
    <property type="molecule type" value="Genomic_DNA"/>
</dbReference>
<organism evidence="1 2">
    <name type="scientific">Kineosphaera limosa NBRC 100340</name>
    <dbReference type="NCBI Taxonomy" id="1184609"/>
    <lineage>
        <taxon>Bacteria</taxon>
        <taxon>Bacillati</taxon>
        <taxon>Actinomycetota</taxon>
        <taxon>Actinomycetes</taxon>
        <taxon>Micrococcales</taxon>
        <taxon>Dermatophilaceae</taxon>
        <taxon>Kineosphaera</taxon>
    </lineage>
</organism>
<dbReference type="RefSeq" id="WP_006591483.1">
    <property type="nucleotide sequence ID" value="NZ_BAHD01000015.1"/>
</dbReference>
<gene>
    <name evidence="1" type="ORF">KILIM_015_00110</name>
</gene>
<dbReference type="SUPFAM" id="SSF52833">
    <property type="entry name" value="Thioredoxin-like"/>
    <property type="match status" value="1"/>
</dbReference>
<dbReference type="eggNOG" id="COG3411">
    <property type="taxonomic scope" value="Bacteria"/>
</dbReference>
<protein>
    <submittedName>
        <fullName evidence="1">Uncharacterized protein</fullName>
    </submittedName>
</protein>
<evidence type="ECO:0000313" key="1">
    <source>
        <dbReference type="EMBL" id="GAB94951.1"/>
    </source>
</evidence>
<accession>K6WMD1</accession>